<keyword evidence="4 7" id="KW-1133">Transmembrane helix</keyword>
<feature type="transmembrane region" description="Helical" evidence="7">
    <location>
        <begin position="187"/>
        <end position="210"/>
    </location>
</feature>
<evidence type="ECO:0000256" key="4">
    <source>
        <dbReference type="ARBA" id="ARBA00022989"/>
    </source>
</evidence>
<sequence length="220" mass="23296">MGVSCGTTCLKIFIFVYCITTIIFGAMCDGIGIHLLLKSQHTSSYIPVGSFILIVVAGSLVIVIGILGIIGAWKESKCTLYSFSVGAAILLVIEFGAAIFVFIGQGQFVNTVGTAMRSRITQVQASGLDATDPTIDAIQAQLKCCGGFGPNEYAVSPGSCCEDGQRECRTPYQVGCAQVIYNELQTYVSTVGVIAVILCLLGLGVIIGAFRLAHKMKDFE</sequence>
<comment type="similarity">
    <text evidence="2 7">Belongs to the tetraspanin (TM4SF) family.</text>
</comment>
<keyword evidence="5 7" id="KW-0472">Membrane</keyword>
<dbReference type="InterPro" id="IPR018499">
    <property type="entry name" value="Tetraspanin/Peripherin"/>
</dbReference>
<protein>
    <recommendedName>
        <fullName evidence="7">Tetraspanin</fullName>
    </recommendedName>
</protein>
<feature type="transmembrane region" description="Helical" evidence="7">
    <location>
        <begin position="49"/>
        <end position="73"/>
    </location>
</feature>
<proteinExistence type="inferred from homology"/>
<evidence type="ECO:0000256" key="2">
    <source>
        <dbReference type="ARBA" id="ARBA00006840"/>
    </source>
</evidence>
<dbReference type="InterPro" id="IPR000301">
    <property type="entry name" value="Tetraspanin_animals"/>
</dbReference>
<organism evidence="8">
    <name type="scientific">Mesocestoides corti</name>
    <name type="common">Flatworm</name>
    <dbReference type="NCBI Taxonomy" id="53468"/>
    <lineage>
        <taxon>Eukaryota</taxon>
        <taxon>Metazoa</taxon>
        <taxon>Spiralia</taxon>
        <taxon>Lophotrochozoa</taxon>
        <taxon>Platyhelminthes</taxon>
        <taxon>Cestoda</taxon>
        <taxon>Eucestoda</taxon>
        <taxon>Cyclophyllidea</taxon>
        <taxon>Mesocestoididae</taxon>
        <taxon>Mesocestoides</taxon>
    </lineage>
</organism>
<evidence type="ECO:0000256" key="5">
    <source>
        <dbReference type="ARBA" id="ARBA00023136"/>
    </source>
</evidence>
<dbReference type="AlphaFoldDB" id="A0A5K3FNZ1"/>
<keyword evidence="3 7" id="KW-0812">Transmembrane</keyword>
<dbReference type="PRINTS" id="PR00259">
    <property type="entry name" value="TMFOUR"/>
</dbReference>
<dbReference type="PIRSF" id="PIRSF002419">
    <property type="entry name" value="Tetraspanin"/>
    <property type="match status" value="1"/>
</dbReference>
<dbReference type="PANTHER" id="PTHR19282">
    <property type="entry name" value="TETRASPANIN"/>
    <property type="match status" value="1"/>
</dbReference>
<feature type="disulfide bond" evidence="6">
    <location>
        <begin position="145"/>
        <end position="161"/>
    </location>
</feature>
<feature type="transmembrane region" description="Helical" evidence="7">
    <location>
        <begin position="12"/>
        <end position="37"/>
    </location>
</feature>
<evidence type="ECO:0000256" key="3">
    <source>
        <dbReference type="ARBA" id="ARBA00022692"/>
    </source>
</evidence>
<dbReference type="CDD" id="cd03127">
    <property type="entry name" value="tetraspanin_LEL"/>
    <property type="match status" value="1"/>
</dbReference>
<reference evidence="8" key="1">
    <citation type="submission" date="2019-11" db="UniProtKB">
        <authorList>
            <consortium name="WormBaseParasite"/>
        </authorList>
    </citation>
    <scope>IDENTIFICATION</scope>
</reference>
<accession>A0A5K3FNZ1</accession>
<dbReference type="PANTHER" id="PTHR19282:SF551">
    <property type="entry name" value="RE08073P-RELATED"/>
    <property type="match status" value="1"/>
</dbReference>
<feature type="transmembrane region" description="Helical" evidence="7">
    <location>
        <begin position="80"/>
        <end position="103"/>
    </location>
</feature>
<evidence type="ECO:0000256" key="6">
    <source>
        <dbReference type="PIRSR" id="PIRSR002419-1"/>
    </source>
</evidence>
<dbReference type="SUPFAM" id="SSF48652">
    <property type="entry name" value="Tetraspanin"/>
    <property type="match status" value="1"/>
</dbReference>
<keyword evidence="6" id="KW-1015">Disulfide bond</keyword>
<feature type="disulfide bond" evidence="6">
    <location>
        <begin position="144"/>
        <end position="176"/>
    </location>
</feature>
<evidence type="ECO:0000256" key="1">
    <source>
        <dbReference type="ARBA" id="ARBA00004141"/>
    </source>
</evidence>
<dbReference type="Pfam" id="PF00335">
    <property type="entry name" value="Tetraspanin"/>
    <property type="match status" value="1"/>
</dbReference>
<evidence type="ECO:0000256" key="7">
    <source>
        <dbReference type="RuleBase" id="RU361218"/>
    </source>
</evidence>
<name>A0A5K3FNZ1_MESCO</name>
<evidence type="ECO:0000313" key="8">
    <source>
        <dbReference type="WBParaSite" id="MCU_010033-RA"/>
    </source>
</evidence>
<comment type="subcellular location">
    <subcellularLocation>
        <location evidence="1 7">Membrane</location>
        <topology evidence="1 7">Multi-pass membrane protein</topology>
    </subcellularLocation>
</comment>
<dbReference type="InterPro" id="IPR008952">
    <property type="entry name" value="Tetraspanin_EC2_sf"/>
</dbReference>
<dbReference type="GO" id="GO:0005886">
    <property type="term" value="C:plasma membrane"/>
    <property type="evidence" value="ECO:0007669"/>
    <property type="project" value="TreeGrafter"/>
</dbReference>
<dbReference type="Gene3D" id="1.10.1450.10">
    <property type="entry name" value="Tetraspanin"/>
    <property type="match status" value="1"/>
</dbReference>
<dbReference type="WBParaSite" id="MCU_010033-RA">
    <property type="protein sequence ID" value="MCU_010033-RA"/>
    <property type="gene ID" value="MCU_010033"/>
</dbReference>